<feature type="transmembrane region" description="Helical" evidence="6">
    <location>
        <begin position="314"/>
        <end position="335"/>
    </location>
</feature>
<evidence type="ECO:0000259" key="7">
    <source>
        <dbReference type="PROSITE" id="PS50850"/>
    </source>
</evidence>
<feature type="domain" description="Major facilitator superfamily (MFS) profile" evidence="7">
    <location>
        <begin position="18"/>
        <end position="421"/>
    </location>
</feature>
<gene>
    <name evidence="8" type="ORF">DEX24_02840</name>
</gene>
<feature type="transmembrane region" description="Helical" evidence="6">
    <location>
        <begin position="84"/>
        <end position="103"/>
    </location>
</feature>
<reference evidence="8 9" key="1">
    <citation type="submission" date="2018-05" db="EMBL/GenBank/DDBJ databases">
        <title>Kurthia sibirica genome sequence.</title>
        <authorList>
            <person name="Maclea K.S."/>
            <person name="Goen A.E."/>
        </authorList>
    </citation>
    <scope>NUCLEOTIDE SEQUENCE [LARGE SCALE GENOMIC DNA]</scope>
    <source>
        <strain evidence="8 9">ATCC 49154</strain>
    </source>
</reference>
<keyword evidence="2" id="KW-0813">Transport</keyword>
<comment type="subcellular location">
    <subcellularLocation>
        <location evidence="1">Cell membrane</location>
        <topology evidence="1">Multi-pass membrane protein</topology>
    </subcellularLocation>
</comment>
<dbReference type="InterPro" id="IPR011701">
    <property type="entry name" value="MFS"/>
</dbReference>
<dbReference type="PANTHER" id="PTHR43791:SF100">
    <property type="entry name" value="SUGAR TRANSPORTER"/>
    <property type="match status" value="1"/>
</dbReference>
<dbReference type="InterPro" id="IPR020846">
    <property type="entry name" value="MFS_dom"/>
</dbReference>
<keyword evidence="5 6" id="KW-0472">Membrane</keyword>
<dbReference type="PANTHER" id="PTHR43791">
    <property type="entry name" value="PERMEASE-RELATED"/>
    <property type="match status" value="1"/>
</dbReference>
<keyword evidence="3 6" id="KW-0812">Transmembrane</keyword>
<dbReference type="CDD" id="cd17319">
    <property type="entry name" value="MFS_ExuT_GudP_like"/>
    <property type="match status" value="1"/>
</dbReference>
<dbReference type="GO" id="GO:0005886">
    <property type="term" value="C:plasma membrane"/>
    <property type="evidence" value="ECO:0007669"/>
    <property type="project" value="UniProtKB-SubCell"/>
</dbReference>
<evidence type="ECO:0000256" key="4">
    <source>
        <dbReference type="ARBA" id="ARBA00022989"/>
    </source>
</evidence>
<evidence type="ECO:0000313" key="9">
    <source>
        <dbReference type="Proteomes" id="UP000245938"/>
    </source>
</evidence>
<evidence type="ECO:0000256" key="1">
    <source>
        <dbReference type="ARBA" id="ARBA00004651"/>
    </source>
</evidence>
<feature type="transmembrane region" description="Helical" evidence="6">
    <location>
        <begin position="109"/>
        <end position="132"/>
    </location>
</feature>
<dbReference type="GO" id="GO:0022857">
    <property type="term" value="F:transmembrane transporter activity"/>
    <property type="evidence" value="ECO:0007669"/>
    <property type="project" value="InterPro"/>
</dbReference>
<organism evidence="8 9">
    <name type="scientific">Kurthia sibirica</name>
    <dbReference type="NCBI Taxonomy" id="202750"/>
    <lineage>
        <taxon>Bacteria</taxon>
        <taxon>Bacillati</taxon>
        <taxon>Bacillota</taxon>
        <taxon>Bacilli</taxon>
        <taxon>Bacillales</taxon>
        <taxon>Caryophanaceae</taxon>
        <taxon>Kurthia</taxon>
    </lineage>
</organism>
<feature type="transmembrane region" description="Helical" evidence="6">
    <location>
        <begin position="21"/>
        <end position="41"/>
    </location>
</feature>
<dbReference type="AlphaFoldDB" id="A0A2U3AP10"/>
<evidence type="ECO:0000313" key="8">
    <source>
        <dbReference type="EMBL" id="PWI26288.1"/>
    </source>
</evidence>
<dbReference type="Proteomes" id="UP000245938">
    <property type="component" value="Unassembled WGS sequence"/>
</dbReference>
<dbReference type="Pfam" id="PF07690">
    <property type="entry name" value="MFS_1"/>
    <property type="match status" value="1"/>
</dbReference>
<feature type="transmembrane region" description="Helical" evidence="6">
    <location>
        <begin position="244"/>
        <end position="262"/>
    </location>
</feature>
<sequence>MKTFSVEARTKNKTMWRILPYILLLYIICYIDRVNIGFAALQMNADLALRAEVFGFLSGIFFIGYFFFEVPSNMMMNKVGARSWIARIMISWGIVVILTGFVQSAMHLYILRFLLGIAEAGFFPGVLLYLTYWFRASERSKATAVLLLALPLGGLIGAPLSTWIMDTISWFGLSGWRWMFILEGIPAMILGIITLFFLTNQPRDAKWLQPDEKEWLIAELEKEHQQSIKSNPVKVTSMLKSATLWKLSALYFAGYTGTYGLSFWIPSIIKSLSSNSTTNLEIGWLAVIPPLVGVPAIIFTGWNTARIGKHKLHLMTCQMIAIIGFVGCALSTSLIPMITMLVIAAGGLYGTSGCFFAYLTFYFTKKTAPVGIAIVNSLASLGGFVGPMILGSMTLVFGMYTLGALLLLAFFIMLIMEPSHREQKLDV</sequence>
<dbReference type="SUPFAM" id="SSF103473">
    <property type="entry name" value="MFS general substrate transporter"/>
    <property type="match status" value="1"/>
</dbReference>
<comment type="caution">
    <text evidence="8">The sequence shown here is derived from an EMBL/GenBank/DDBJ whole genome shotgun (WGS) entry which is preliminary data.</text>
</comment>
<dbReference type="OrthoDB" id="244640at2"/>
<accession>A0A2U3AP10</accession>
<dbReference type="PROSITE" id="PS50850">
    <property type="entry name" value="MFS"/>
    <property type="match status" value="1"/>
</dbReference>
<dbReference type="Gene3D" id="1.20.1250.20">
    <property type="entry name" value="MFS general substrate transporter like domains"/>
    <property type="match status" value="2"/>
</dbReference>
<feature type="transmembrane region" description="Helical" evidence="6">
    <location>
        <begin position="370"/>
        <end position="390"/>
    </location>
</feature>
<feature type="transmembrane region" description="Helical" evidence="6">
    <location>
        <begin position="282"/>
        <end position="302"/>
    </location>
</feature>
<keyword evidence="4 6" id="KW-1133">Transmembrane helix</keyword>
<name>A0A2U3AP10_9BACL</name>
<evidence type="ECO:0000256" key="3">
    <source>
        <dbReference type="ARBA" id="ARBA00022692"/>
    </source>
</evidence>
<protein>
    <submittedName>
        <fullName evidence="8">MFS transporter</fullName>
    </submittedName>
</protein>
<evidence type="ECO:0000256" key="5">
    <source>
        <dbReference type="ARBA" id="ARBA00023136"/>
    </source>
</evidence>
<feature type="transmembrane region" description="Helical" evidence="6">
    <location>
        <begin position="53"/>
        <end position="72"/>
    </location>
</feature>
<keyword evidence="9" id="KW-1185">Reference proteome</keyword>
<feature type="transmembrane region" description="Helical" evidence="6">
    <location>
        <begin position="144"/>
        <end position="164"/>
    </location>
</feature>
<dbReference type="FunFam" id="1.20.1250.20:FF:000018">
    <property type="entry name" value="MFS transporter permease"/>
    <property type="match status" value="1"/>
</dbReference>
<feature type="transmembrane region" description="Helical" evidence="6">
    <location>
        <begin position="176"/>
        <end position="198"/>
    </location>
</feature>
<proteinExistence type="predicted"/>
<dbReference type="InterPro" id="IPR036259">
    <property type="entry name" value="MFS_trans_sf"/>
</dbReference>
<dbReference type="RefSeq" id="WP_109304893.1">
    <property type="nucleotide sequence ID" value="NZ_BJUF01000066.1"/>
</dbReference>
<feature type="transmembrane region" description="Helical" evidence="6">
    <location>
        <begin position="396"/>
        <end position="416"/>
    </location>
</feature>
<feature type="transmembrane region" description="Helical" evidence="6">
    <location>
        <begin position="341"/>
        <end position="363"/>
    </location>
</feature>
<dbReference type="EMBL" id="QFVR01000003">
    <property type="protein sequence ID" value="PWI26288.1"/>
    <property type="molecule type" value="Genomic_DNA"/>
</dbReference>
<evidence type="ECO:0000256" key="2">
    <source>
        <dbReference type="ARBA" id="ARBA00022448"/>
    </source>
</evidence>
<evidence type="ECO:0000256" key="6">
    <source>
        <dbReference type="SAM" id="Phobius"/>
    </source>
</evidence>